<reference evidence="1 2" key="1">
    <citation type="submission" date="2023-07" db="EMBL/GenBank/DDBJ databases">
        <title>Sequencing the genomes of 1000 actinobacteria strains.</title>
        <authorList>
            <person name="Klenk H.-P."/>
        </authorList>
    </citation>
    <scope>NUCLEOTIDE SEQUENCE [LARGE SCALE GENOMIC DNA]</scope>
    <source>
        <strain evidence="1 2">DSM 44109</strain>
    </source>
</reference>
<organism evidence="1 2">
    <name type="scientific">Streptosporangium brasiliense</name>
    <dbReference type="NCBI Taxonomy" id="47480"/>
    <lineage>
        <taxon>Bacteria</taxon>
        <taxon>Bacillati</taxon>
        <taxon>Actinomycetota</taxon>
        <taxon>Actinomycetes</taxon>
        <taxon>Streptosporangiales</taxon>
        <taxon>Streptosporangiaceae</taxon>
        <taxon>Streptosporangium</taxon>
    </lineage>
</organism>
<dbReference type="EMBL" id="JAUSRB010000002">
    <property type="protein sequence ID" value="MDP9869045.1"/>
    <property type="molecule type" value="Genomic_DNA"/>
</dbReference>
<evidence type="ECO:0000313" key="1">
    <source>
        <dbReference type="EMBL" id="MDP9869045.1"/>
    </source>
</evidence>
<evidence type="ECO:0000313" key="2">
    <source>
        <dbReference type="Proteomes" id="UP001230426"/>
    </source>
</evidence>
<sequence>MAALTDSARLSRVTDACLCHGWAGLLTLTSAVQQTEERLRTLLTQLEDARQ</sequence>
<accession>A0ABT9RL88</accession>
<dbReference type="RefSeq" id="WP_306872510.1">
    <property type="nucleotide sequence ID" value="NZ_JAUSRB010000002.1"/>
</dbReference>
<comment type="caution">
    <text evidence="1">The sequence shown here is derived from an EMBL/GenBank/DDBJ whole genome shotgun (WGS) entry which is preliminary data.</text>
</comment>
<gene>
    <name evidence="1" type="ORF">J2S55_008311</name>
</gene>
<keyword evidence="2" id="KW-1185">Reference proteome</keyword>
<proteinExistence type="predicted"/>
<protein>
    <submittedName>
        <fullName evidence="1">Uncharacterized protein</fullName>
    </submittedName>
</protein>
<dbReference type="Proteomes" id="UP001230426">
    <property type="component" value="Unassembled WGS sequence"/>
</dbReference>
<name>A0ABT9RL88_9ACTN</name>